<evidence type="ECO:0000313" key="1">
    <source>
        <dbReference type="EMBL" id="MTV36314.1"/>
    </source>
</evidence>
<gene>
    <name evidence="1" type="ORF">GM676_01795</name>
</gene>
<dbReference type="Proteomes" id="UP000475582">
    <property type="component" value="Unassembled WGS sequence"/>
</dbReference>
<dbReference type="EMBL" id="WNKY01000001">
    <property type="protein sequence ID" value="MTV36314.1"/>
    <property type="molecule type" value="Genomic_DNA"/>
</dbReference>
<protein>
    <submittedName>
        <fullName evidence="1">Uncharacterized protein</fullName>
    </submittedName>
</protein>
<dbReference type="RefSeq" id="WP_155461654.1">
    <property type="nucleotide sequence ID" value="NZ_WNKY01000001.1"/>
</dbReference>
<dbReference type="OrthoDB" id="8263000at2"/>
<comment type="caution">
    <text evidence="1">The sequence shown here is derived from an EMBL/GenBank/DDBJ whole genome shotgun (WGS) entry which is preliminary data.</text>
</comment>
<name>A0A6L6PBH1_9BURK</name>
<organism evidence="1 2">
    <name type="scientific">Duganella radicis</name>
    <dbReference type="NCBI Taxonomy" id="551988"/>
    <lineage>
        <taxon>Bacteria</taxon>
        <taxon>Pseudomonadati</taxon>
        <taxon>Pseudomonadota</taxon>
        <taxon>Betaproteobacteria</taxon>
        <taxon>Burkholderiales</taxon>
        <taxon>Oxalobacteraceae</taxon>
        <taxon>Telluria group</taxon>
        <taxon>Duganella</taxon>
    </lineage>
</organism>
<sequence length="834" mass="93874">MISNHIKRQLSDPDGLDFDGLRRNGIDLLQSLSGKKWTDYNLHDPGVTLLELLCYGLTDLVYRTDFDVADFLTDASGAIDFEAQALFPPQAIFPNQPVTDIDFCKLIYDRLPEVDDVWINAGSTGGRPNGLFSVFVKPRESLFHAREVSDEDLRQSVLALLSQNRNLGRDVEEVRIVASRPYMLAGEIEIDDSRPAAEIYADLYFQCAKMISSGGRISRFEEMRAKGMRWEDMLEGPLTGHGYIEDGHFSVPNYEIDSIKLIALAHHVPGVKQVKKLCLMTRKGKEIPWIRLAQTEAVCPVLEFPEDPALAQELRLVHGKAPGRLPEGAREDDPKMHGRHAVQFHEQVRLYIKKFEFEHEAFRSGDGNLARLLDLPRGQYRPLDAYGSIGEHTPAIYGINHYGVPKSEPAHVHARALQLKAYLYPFEQMMANYLASLQGIKRLYSVDATLDKSYFAKFLGNEEIPKVEMLYVDGIAKADIDAVLREQDPFAQRRNRVLDSLLAMYGEVFPDNALRRYDLYHADGLDLHLIECKIGLLRHLCALSARRGSAMDLQQPYGDGNNYPAIMHRVQLLSGADPRALGRSLTGDILHGEVKYISDARYLETLAQQEDYPQQLSYEQTELLATGADVPPGDAAPMPLPHGAVAPTLMLAGIHSENYRFYATEDGQGWLCLNAADAQCWPIMRLPLDAMVAAGQSMRGQLIDLNRRCEGFHLLEHVLLRPRAADATRAVPEEFYAHRVSVILPAFTARFADPGCRAWIEELIAQNLPAHILPQFYWLNFPLLAQFEQRQANWLGLLREASMGRPADGLDEAAGQLIEFLNKNAPYHTNRVWV</sequence>
<evidence type="ECO:0000313" key="2">
    <source>
        <dbReference type="Proteomes" id="UP000475582"/>
    </source>
</evidence>
<reference evidence="1 2" key="1">
    <citation type="submission" date="2019-11" db="EMBL/GenBank/DDBJ databases">
        <title>Type strains purchased from KCTC, JCM and DSMZ.</title>
        <authorList>
            <person name="Lu H."/>
        </authorList>
    </citation>
    <scope>NUCLEOTIDE SEQUENCE [LARGE SCALE GENOMIC DNA]</scope>
    <source>
        <strain evidence="1 2">KCTC 22382</strain>
    </source>
</reference>
<proteinExistence type="predicted"/>
<accession>A0A6L6PBH1</accession>
<keyword evidence="2" id="KW-1185">Reference proteome</keyword>
<dbReference type="AlphaFoldDB" id="A0A6L6PBH1"/>